<dbReference type="GO" id="GO:0002183">
    <property type="term" value="P:cytoplasmic translational initiation"/>
    <property type="evidence" value="ECO:0007669"/>
    <property type="project" value="TreeGrafter"/>
</dbReference>
<evidence type="ECO:0000313" key="2">
    <source>
        <dbReference type="Proteomes" id="UP000054251"/>
    </source>
</evidence>
<dbReference type="InterPro" id="IPR045237">
    <property type="entry name" value="COPS7/eIF3m"/>
</dbReference>
<name>A0A0V1PZP0_9ASCO</name>
<dbReference type="PANTHER" id="PTHR15350:SF2">
    <property type="entry name" value="EUKARYOTIC TRANSLATION INITIATION FACTOR 3 SUBUNIT M"/>
    <property type="match status" value="1"/>
</dbReference>
<dbReference type="GO" id="GO:0005852">
    <property type="term" value="C:eukaryotic translation initiation factor 3 complex"/>
    <property type="evidence" value="ECO:0007669"/>
    <property type="project" value="TreeGrafter"/>
</dbReference>
<proteinExistence type="predicted"/>
<sequence length="403" mass="45385">MPAVIVVDNELKDSVKEYGQIIDSVNESVELSKTLHSFFNDQNNEIVDKSGLIQKIYETSTASNLTKLSDREFEPTFNLITYILSQLEGSFEKVLNKDSQIIQNLIECNPTKQPLLRDRKSIKSTTILSILNTFFNFLPETSSNRIHILTTILSVVEKSSIDYSLIQEPVGNNLVLWLKQANATDEQVKTIFWQFVSLDDKKSYKSLQLIKSFTSNHTLNLNELHNLIKFALSSSTTDVSFLVNNSVASALKDNSSDELVSLFTKYTRGELITSVPSSSGLSSEDVEQKSRILALGKFFVDNDNKNVFNYNEIPTALASSAEDFESLLINSIKAGVIEGKLNQLDQTFYLTRVHRFIIAGDDESISKNWENVKNVLVDWKNSLANIDDIVNTSRENIVNNNNN</sequence>
<dbReference type="PANTHER" id="PTHR15350">
    <property type="entry name" value="COP9 SIGNALOSOME COMPLEX SUBUNIT 7/DENDRITIC CELL PROTEIN GA17"/>
    <property type="match status" value="1"/>
</dbReference>
<comment type="caution">
    <text evidence="1">The sequence shown here is derived from an EMBL/GenBank/DDBJ whole genome shotgun (WGS) entry which is preliminary data.</text>
</comment>
<organism evidence="1 2">
    <name type="scientific">Debaryomyces fabryi</name>
    <dbReference type="NCBI Taxonomy" id="58627"/>
    <lineage>
        <taxon>Eukaryota</taxon>
        <taxon>Fungi</taxon>
        <taxon>Dikarya</taxon>
        <taxon>Ascomycota</taxon>
        <taxon>Saccharomycotina</taxon>
        <taxon>Pichiomycetes</taxon>
        <taxon>Debaryomycetaceae</taxon>
        <taxon>Debaryomyces</taxon>
    </lineage>
</organism>
<dbReference type="GeneID" id="26839583"/>
<evidence type="ECO:0000313" key="1">
    <source>
        <dbReference type="EMBL" id="KSA01634.1"/>
    </source>
</evidence>
<evidence type="ECO:0008006" key="3">
    <source>
        <dbReference type="Google" id="ProtNLM"/>
    </source>
</evidence>
<dbReference type="EMBL" id="LMYN01000047">
    <property type="protein sequence ID" value="KSA01634.1"/>
    <property type="molecule type" value="Genomic_DNA"/>
</dbReference>
<accession>A0A0V1PZP0</accession>
<protein>
    <recommendedName>
        <fullName evidence="3">PCI domain-containing protein</fullName>
    </recommendedName>
</protein>
<reference evidence="1 2" key="1">
    <citation type="submission" date="2015-11" db="EMBL/GenBank/DDBJ databases">
        <title>The genome of Debaryomyces fabryi.</title>
        <authorList>
            <person name="Tafer H."/>
            <person name="Lopandic K."/>
        </authorList>
    </citation>
    <scope>NUCLEOTIDE SEQUENCE [LARGE SCALE GENOMIC DNA]</scope>
    <source>
        <strain evidence="1 2">CBS 789</strain>
    </source>
</reference>
<dbReference type="RefSeq" id="XP_015467736.1">
    <property type="nucleotide sequence ID" value="XM_015611404.1"/>
</dbReference>
<keyword evidence="2" id="KW-1185">Reference proteome</keyword>
<gene>
    <name evidence="1" type="ORF">AC631_02574</name>
</gene>
<dbReference type="AlphaFoldDB" id="A0A0V1PZP0"/>
<dbReference type="Proteomes" id="UP000054251">
    <property type="component" value="Unassembled WGS sequence"/>
</dbReference>
<dbReference type="OrthoDB" id="10267031at2759"/>